<keyword evidence="6" id="KW-0534">Nitrate assimilation</keyword>
<accession>A0A5S5BUS0</accession>
<name>A0A5S5BUS0_9BACL</name>
<dbReference type="SUPFAM" id="SSF50022">
    <property type="entry name" value="ISP domain"/>
    <property type="match status" value="1"/>
</dbReference>
<protein>
    <submittedName>
        <fullName evidence="8">Nitrite reductase (NADH) small subunit</fullName>
    </submittedName>
</protein>
<gene>
    <name evidence="8" type="ORF">BCM02_111275</name>
</gene>
<dbReference type="Gene3D" id="2.102.10.10">
    <property type="entry name" value="Rieske [2Fe-2S] iron-sulphur domain"/>
    <property type="match status" value="1"/>
</dbReference>
<dbReference type="GO" id="GO:0051537">
    <property type="term" value="F:2 iron, 2 sulfur cluster binding"/>
    <property type="evidence" value="ECO:0007669"/>
    <property type="project" value="UniProtKB-KW"/>
</dbReference>
<dbReference type="AlphaFoldDB" id="A0A5S5BUS0"/>
<comment type="caution">
    <text evidence="8">The sequence shown here is derived from an EMBL/GenBank/DDBJ whole genome shotgun (WGS) entry which is preliminary data.</text>
</comment>
<dbReference type="GO" id="GO:0004497">
    <property type="term" value="F:monooxygenase activity"/>
    <property type="evidence" value="ECO:0007669"/>
    <property type="project" value="UniProtKB-ARBA"/>
</dbReference>
<proteinExistence type="predicted"/>
<evidence type="ECO:0000256" key="1">
    <source>
        <dbReference type="ARBA" id="ARBA00022714"/>
    </source>
</evidence>
<organism evidence="8 9">
    <name type="scientific">Paenibacillus methanolicus</name>
    <dbReference type="NCBI Taxonomy" id="582686"/>
    <lineage>
        <taxon>Bacteria</taxon>
        <taxon>Bacillati</taxon>
        <taxon>Bacillota</taxon>
        <taxon>Bacilli</taxon>
        <taxon>Bacillales</taxon>
        <taxon>Paenibacillaceae</taxon>
        <taxon>Paenibacillus</taxon>
    </lineage>
</organism>
<evidence type="ECO:0000256" key="4">
    <source>
        <dbReference type="ARBA" id="ARBA00023004"/>
    </source>
</evidence>
<evidence type="ECO:0000256" key="5">
    <source>
        <dbReference type="ARBA" id="ARBA00023014"/>
    </source>
</evidence>
<dbReference type="NCBIfam" id="TIGR02378">
    <property type="entry name" value="nirD_assim_sml"/>
    <property type="match status" value="1"/>
</dbReference>
<dbReference type="Pfam" id="PF00355">
    <property type="entry name" value="Rieske"/>
    <property type="match status" value="1"/>
</dbReference>
<dbReference type="InterPro" id="IPR012748">
    <property type="entry name" value="Rieske-like_NirD"/>
</dbReference>
<dbReference type="Proteomes" id="UP000323257">
    <property type="component" value="Unassembled WGS sequence"/>
</dbReference>
<keyword evidence="2" id="KW-0479">Metal-binding</keyword>
<dbReference type="GO" id="GO:0016705">
    <property type="term" value="F:oxidoreductase activity, acting on paired donors, with incorporation or reduction of molecular oxygen"/>
    <property type="evidence" value="ECO:0007669"/>
    <property type="project" value="UniProtKB-ARBA"/>
</dbReference>
<dbReference type="PANTHER" id="PTHR21496:SF23">
    <property type="entry name" value="3-PHENYLPROPIONATE_CINNAMIC ACID DIOXYGENASE FERREDOXIN SUBUNIT"/>
    <property type="match status" value="1"/>
</dbReference>
<evidence type="ECO:0000256" key="3">
    <source>
        <dbReference type="ARBA" id="ARBA00023002"/>
    </source>
</evidence>
<dbReference type="InterPro" id="IPR017941">
    <property type="entry name" value="Rieske_2Fe-2S"/>
</dbReference>
<keyword evidence="1" id="KW-0001">2Fe-2S</keyword>
<dbReference type="EMBL" id="VNHS01000011">
    <property type="protein sequence ID" value="TYP70767.1"/>
    <property type="molecule type" value="Genomic_DNA"/>
</dbReference>
<feature type="domain" description="Rieske" evidence="7">
    <location>
        <begin position="8"/>
        <end position="103"/>
    </location>
</feature>
<dbReference type="CDD" id="cd03530">
    <property type="entry name" value="Rieske_NirD_small_Bacillus"/>
    <property type="match status" value="1"/>
</dbReference>
<evidence type="ECO:0000256" key="2">
    <source>
        <dbReference type="ARBA" id="ARBA00022723"/>
    </source>
</evidence>
<dbReference type="PANTHER" id="PTHR21496">
    <property type="entry name" value="FERREDOXIN-RELATED"/>
    <property type="match status" value="1"/>
</dbReference>
<dbReference type="GO" id="GO:0008942">
    <property type="term" value="F:nitrite reductase [NAD(P)H] activity"/>
    <property type="evidence" value="ECO:0007669"/>
    <property type="project" value="InterPro"/>
</dbReference>
<sequence>MTMTMKRIHIGNVGDIAEKRARVVRIGELEIAIFKMTGGELKAIENRCPHKGGKLSEGIVCDHHVFCPLHDWKISLRDGLAQAPDEGCVTTFPIEIDAASGELWLSLPEESTIAS</sequence>
<dbReference type="InterPro" id="IPR036922">
    <property type="entry name" value="Rieske_2Fe-2S_sf"/>
</dbReference>
<dbReference type="GO" id="GO:0046872">
    <property type="term" value="F:metal ion binding"/>
    <property type="evidence" value="ECO:0007669"/>
    <property type="project" value="UniProtKB-KW"/>
</dbReference>
<reference evidence="8 9" key="1">
    <citation type="submission" date="2019-07" db="EMBL/GenBank/DDBJ databases">
        <title>Genomic Encyclopedia of Type Strains, Phase III (KMG-III): the genomes of soil and plant-associated and newly described type strains.</title>
        <authorList>
            <person name="Whitman W."/>
        </authorList>
    </citation>
    <scope>NUCLEOTIDE SEQUENCE [LARGE SCALE GENOMIC DNA]</scope>
    <source>
        <strain evidence="8 9">BL24</strain>
    </source>
</reference>
<keyword evidence="4" id="KW-0408">Iron</keyword>
<keyword evidence="9" id="KW-1185">Reference proteome</keyword>
<evidence type="ECO:0000256" key="6">
    <source>
        <dbReference type="ARBA" id="ARBA00023063"/>
    </source>
</evidence>
<evidence type="ECO:0000313" key="8">
    <source>
        <dbReference type="EMBL" id="TYP70767.1"/>
    </source>
</evidence>
<keyword evidence="5" id="KW-0411">Iron-sulfur</keyword>
<dbReference type="PROSITE" id="PS51296">
    <property type="entry name" value="RIESKE"/>
    <property type="match status" value="1"/>
</dbReference>
<keyword evidence="3" id="KW-0560">Oxidoreductase</keyword>
<evidence type="ECO:0000259" key="7">
    <source>
        <dbReference type="PROSITE" id="PS51296"/>
    </source>
</evidence>
<dbReference type="GO" id="GO:0042128">
    <property type="term" value="P:nitrate assimilation"/>
    <property type="evidence" value="ECO:0007669"/>
    <property type="project" value="UniProtKB-KW"/>
</dbReference>
<evidence type="ECO:0000313" key="9">
    <source>
        <dbReference type="Proteomes" id="UP000323257"/>
    </source>
</evidence>